<dbReference type="AlphaFoldDB" id="A0A1Y2M3Q7"/>
<keyword evidence="3" id="KW-1185">Reference proteome</keyword>
<feature type="compositionally biased region" description="Polar residues" evidence="1">
    <location>
        <begin position="173"/>
        <end position="191"/>
    </location>
</feature>
<feature type="compositionally biased region" description="Low complexity" evidence="1">
    <location>
        <begin position="104"/>
        <end position="115"/>
    </location>
</feature>
<protein>
    <submittedName>
        <fullName evidence="2">Uncharacterized protein</fullName>
    </submittedName>
</protein>
<feature type="region of interest" description="Disordered" evidence="1">
    <location>
        <begin position="1"/>
        <end position="20"/>
    </location>
</feature>
<dbReference type="Proteomes" id="UP000193240">
    <property type="component" value="Unassembled WGS sequence"/>
</dbReference>
<dbReference type="EMBL" id="KZ107843">
    <property type="protein sequence ID" value="OSS49858.1"/>
    <property type="molecule type" value="Genomic_DNA"/>
</dbReference>
<evidence type="ECO:0000313" key="2">
    <source>
        <dbReference type="EMBL" id="OSS49858.1"/>
    </source>
</evidence>
<evidence type="ECO:0000313" key="3">
    <source>
        <dbReference type="Proteomes" id="UP000193240"/>
    </source>
</evidence>
<gene>
    <name evidence="2" type="ORF">B5807_05859</name>
</gene>
<reference evidence="2 3" key="1">
    <citation type="journal article" date="2017" name="Genome Announc.">
        <title>Genome sequence of the saprophytic ascomycete Epicoccum nigrum ICMP 19927 strain isolated from New Zealand.</title>
        <authorList>
            <person name="Fokin M."/>
            <person name="Fleetwood D."/>
            <person name="Weir B.S."/>
            <person name="Villas-Boas S.G."/>
        </authorList>
    </citation>
    <scope>NUCLEOTIDE SEQUENCE [LARGE SCALE GENOMIC DNA]</scope>
    <source>
        <strain evidence="2 3">ICMP 19927</strain>
    </source>
</reference>
<organism evidence="2 3">
    <name type="scientific">Epicoccum nigrum</name>
    <name type="common">Soil fungus</name>
    <name type="synonym">Epicoccum purpurascens</name>
    <dbReference type="NCBI Taxonomy" id="105696"/>
    <lineage>
        <taxon>Eukaryota</taxon>
        <taxon>Fungi</taxon>
        <taxon>Dikarya</taxon>
        <taxon>Ascomycota</taxon>
        <taxon>Pezizomycotina</taxon>
        <taxon>Dothideomycetes</taxon>
        <taxon>Pleosporomycetidae</taxon>
        <taxon>Pleosporales</taxon>
        <taxon>Pleosporineae</taxon>
        <taxon>Didymellaceae</taxon>
        <taxon>Epicoccum</taxon>
    </lineage>
</organism>
<feature type="compositionally biased region" description="Low complexity" evidence="1">
    <location>
        <begin position="86"/>
        <end position="97"/>
    </location>
</feature>
<accession>A0A1Y2M3Q7</accession>
<feature type="compositionally biased region" description="Polar residues" evidence="1">
    <location>
        <begin position="132"/>
        <end position="143"/>
    </location>
</feature>
<proteinExistence type="predicted"/>
<evidence type="ECO:0000256" key="1">
    <source>
        <dbReference type="SAM" id="MobiDB-lite"/>
    </source>
</evidence>
<sequence length="296" mass="31658">MSLARAMTKRMKRTAVPEEAISRSKSVKNFNTHIDRNQISLPVALISSTNTLVYDAPDIASMNVAAMRAASSSTRSSADDSDHSISGRSRASSQGSRDTLTDASSVGSSPTSPSPNHLSGYFPAPSGKTVRKSASTNSLSQVRESPVEPTEPVPAIPSRAVSHSKRAHVQLAQKRSMQSMSRANTVGSRANSISSRGSLGSIREQRNSMDMFKIAPLSEEAAPASAPAPAHPFGEMLEQLNEVAEEFSGVARSAEEQVDLETMRSRNLAAFCAADYLKEIQPLFSALVAPPRMAWI</sequence>
<dbReference type="OMA" id="LVHTTNM"/>
<name>A0A1Y2M3Q7_EPING</name>
<dbReference type="InParanoid" id="A0A1Y2M3Q7"/>
<feature type="region of interest" description="Disordered" evidence="1">
    <location>
        <begin position="70"/>
        <end position="199"/>
    </location>
</feature>